<accession>A0AAV9WJW9</accession>
<evidence type="ECO:0008006" key="4">
    <source>
        <dbReference type="Google" id="ProtNLM"/>
    </source>
</evidence>
<evidence type="ECO:0000313" key="3">
    <source>
        <dbReference type="Proteomes" id="UP001370758"/>
    </source>
</evidence>
<comment type="caution">
    <text evidence="2">The sequence shown here is derived from an EMBL/GenBank/DDBJ whole genome shotgun (WGS) entry which is preliminary data.</text>
</comment>
<gene>
    <name evidence="2" type="ORF">TWF481_004537</name>
</gene>
<dbReference type="Proteomes" id="UP001370758">
    <property type="component" value="Unassembled WGS sequence"/>
</dbReference>
<evidence type="ECO:0000256" key="1">
    <source>
        <dbReference type="SAM" id="MobiDB-lite"/>
    </source>
</evidence>
<proteinExistence type="predicted"/>
<organism evidence="2 3">
    <name type="scientific">Arthrobotrys musiformis</name>
    <dbReference type="NCBI Taxonomy" id="47236"/>
    <lineage>
        <taxon>Eukaryota</taxon>
        <taxon>Fungi</taxon>
        <taxon>Dikarya</taxon>
        <taxon>Ascomycota</taxon>
        <taxon>Pezizomycotina</taxon>
        <taxon>Orbiliomycetes</taxon>
        <taxon>Orbiliales</taxon>
        <taxon>Orbiliaceae</taxon>
        <taxon>Arthrobotrys</taxon>
    </lineage>
</organism>
<keyword evidence="3" id="KW-1185">Reference proteome</keyword>
<dbReference type="EMBL" id="JAVHJL010000002">
    <property type="protein sequence ID" value="KAK6509808.1"/>
    <property type="molecule type" value="Genomic_DNA"/>
</dbReference>
<name>A0AAV9WJW9_9PEZI</name>
<sequence length="874" mass="99896">MSYRSRAPPPRGRDNYRGEAYRRDRDRDRDHRGHFGQYQYDSSWKYPPRDGHHGPSSRGPDRTPSNWRGTLPTPDVWSKPTAGIRWPGCAISKSTTLNTLKGLKKPVWDEIMSYLSSDDLKNFGMVSRACRVLAAPHLFEYVKVNGAMVQKFKRELSHLRQYLKRLRIDLTDIRWVQHLLYEVRGYSNVNRLHLHFVLQPCVETTVMVAALRQISYFSFYQSLVHLDLTYEYNNKMPFGFDRWYEALPKEQQEFLGLPITKAQASELIGSESALAAPLQLETAILNVAEGLNPAGIYYKFLATAPNLKLLDIETWMPPAMSLEAAPPMFPRLQRLRVGLKEGFATLPTVLAAIVGQFTGLVSLQLDGFADWWGFAYQSETIQPESLDCIIGLQCLKTLIMPCPAVLGPKKAKMTTLASIYRLCPKELEALLRRWVKAGMLLHSVTFDGYIIHPRERGHEYFELYCYVETRVEVCWNHKNRPSQLAQLTAYAPASHGLVPCNSGSGVHFPFHIKLRLELQSIRPGVTDALGEVLTQLSIFPAVNKLSITFVSHRESESALFLTALKWISECSFYHNVRSLFIEAEICDTQISAQDRKDWYSKCHQRDQLFLKGAVDLIGAHGPAPPMNLQEAVVTVPPQRIGKQLPYYKFLSQANKLKRLTIKETVTFPKDFETEEEGRKWSSCVPTPVTEPTVPNTVFYGVKSLSVKITGYPFGRKLKYLAECFPDLEELDLVLDEAKYRTAVIDPDIFIQTYDGLLDMKKLRAISIPWPKLKDPSLPQPLRNTFRKTIGKWMSDNQTDSDMRMLGIEELEKWVLYWQQCQLPLEKVQFNGWKSVGQWHSVRKWAICTVGEHGGLAAYGGRRLMWEECDPAFGE</sequence>
<feature type="region of interest" description="Disordered" evidence="1">
    <location>
        <begin position="1"/>
        <end position="74"/>
    </location>
</feature>
<reference evidence="2 3" key="1">
    <citation type="submission" date="2023-08" db="EMBL/GenBank/DDBJ databases">
        <authorList>
            <person name="Palmer J.M."/>
        </authorList>
    </citation>
    <scope>NUCLEOTIDE SEQUENCE [LARGE SCALE GENOMIC DNA]</scope>
    <source>
        <strain evidence="2 3">TWF481</strain>
    </source>
</reference>
<dbReference type="AlphaFoldDB" id="A0AAV9WJW9"/>
<protein>
    <recommendedName>
        <fullName evidence="4">F-box domain-containing protein</fullName>
    </recommendedName>
</protein>
<feature type="compositionally biased region" description="Basic and acidic residues" evidence="1">
    <location>
        <begin position="11"/>
        <end position="33"/>
    </location>
</feature>
<evidence type="ECO:0000313" key="2">
    <source>
        <dbReference type="EMBL" id="KAK6509808.1"/>
    </source>
</evidence>